<dbReference type="EMBL" id="SISG01000001">
    <property type="protein sequence ID" value="TBN57219.1"/>
    <property type="molecule type" value="Genomic_DNA"/>
</dbReference>
<comment type="caution">
    <text evidence="1">The sequence shown here is derived from an EMBL/GenBank/DDBJ whole genome shotgun (WGS) entry which is preliminary data.</text>
</comment>
<proteinExistence type="predicted"/>
<dbReference type="AlphaFoldDB" id="A0A4V2JEW6"/>
<dbReference type="Gene3D" id="1.25.40.290">
    <property type="entry name" value="ARM repeat domains"/>
    <property type="match status" value="1"/>
</dbReference>
<dbReference type="PROSITE" id="PS50077">
    <property type="entry name" value="HEAT_REPEAT"/>
    <property type="match status" value="1"/>
</dbReference>
<name>A0A4V2JEW6_9MICO</name>
<reference evidence="2" key="1">
    <citation type="submission" date="2019-02" db="EMBL/GenBank/DDBJ databases">
        <title>Glaciihabitans arcticus sp. nov., a psychrotolerant bacterium isolated from polar soil.</title>
        <authorList>
            <person name="Dahal R.H."/>
        </authorList>
    </citation>
    <scope>NUCLEOTIDE SEQUENCE [LARGE SCALE GENOMIC DNA]</scope>
    <source>
        <strain evidence="2">RP-3-7</strain>
    </source>
</reference>
<dbReference type="Proteomes" id="UP000294194">
    <property type="component" value="Unassembled WGS sequence"/>
</dbReference>
<dbReference type="InterPro" id="IPR021133">
    <property type="entry name" value="HEAT_type_2"/>
</dbReference>
<evidence type="ECO:0000313" key="2">
    <source>
        <dbReference type="Proteomes" id="UP000294194"/>
    </source>
</evidence>
<dbReference type="Pfam" id="PF08713">
    <property type="entry name" value="DNA_alkylation"/>
    <property type="match status" value="1"/>
</dbReference>
<accession>A0A4V2JEW6</accession>
<dbReference type="InterPro" id="IPR014825">
    <property type="entry name" value="DNA_alkylation"/>
</dbReference>
<dbReference type="InterPro" id="IPR016024">
    <property type="entry name" value="ARM-type_fold"/>
</dbReference>
<protein>
    <submittedName>
        <fullName evidence="1">DNA alkylation repair protein</fullName>
    </submittedName>
</protein>
<keyword evidence="2" id="KW-1185">Reference proteome</keyword>
<evidence type="ECO:0000313" key="1">
    <source>
        <dbReference type="EMBL" id="TBN57219.1"/>
    </source>
</evidence>
<sequence>MGAMNELINERAVRRMADGLAGSYPSVLAAISSLDPLSLRERADLISAALLEDLPSSYADIAAVFRTALADPSFRGWIIWPVGETVTTAALRDGSTEAFDDALALMAELTSRLTSEFPIRRLLQADPDRAIRIVKEWTNSPDEHVRRLASEGTRHYLPWAIRVPGLLARPAATIPILDGLYRDESDYVRRSVANHLNDLARVHPELVVDTATRWTQQPDAHTAQLVRHALRSLVKKGFPPALQLLGYHPAEVTVSALTLDTQSVTLPGALGFSFTVTNDGPDSATLAIDYAVHYVKSNGTLAPKVFKLTSAVLKPGETQTFSKRHAFRQMTTRVHYAGEHRLEVQVNGVQFGRVPFDVAL</sequence>
<organism evidence="1 2">
    <name type="scientific">Glaciihabitans arcticus</name>
    <dbReference type="NCBI Taxonomy" id="2668039"/>
    <lineage>
        <taxon>Bacteria</taxon>
        <taxon>Bacillati</taxon>
        <taxon>Actinomycetota</taxon>
        <taxon>Actinomycetes</taxon>
        <taxon>Micrococcales</taxon>
        <taxon>Microbacteriaceae</taxon>
        <taxon>Glaciihabitans</taxon>
    </lineage>
</organism>
<dbReference type="SUPFAM" id="SSF48371">
    <property type="entry name" value="ARM repeat"/>
    <property type="match status" value="1"/>
</dbReference>
<gene>
    <name evidence="1" type="ORF">EYE40_07300</name>
</gene>